<evidence type="ECO:0000256" key="3">
    <source>
        <dbReference type="ARBA" id="ARBA00022576"/>
    </source>
</evidence>
<evidence type="ECO:0000256" key="6">
    <source>
        <dbReference type="ARBA" id="ARBA00026106"/>
    </source>
</evidence>
<sequence>MRIHGGNTLSGRRVNIVSAPVEKSSKLENVCYDIRGPVLKEAKRLEEEGNKVIKLNIGNPAPFGFDAPDEILVDVIRNLPTAQGYCDSKGLYSARKAIMQHYQAREMLDLTVEDVYIGNGVSELIQQSMQALLNSGDEMLIPAPYYPLWTASVSLSGGNAVHYLCDEEAGWFPDLDDIRRKITPRKRGLVIINPNNPTGAVYSKDMLLSLVEIARQHNLIILSDEIYDKILYDEAEHHSIAALAPDLMTVTFNGLSKTYRVAGFRQGWMVLNGPKKHAKSYIEGLEMLASMRLCANVPMQHAIQTALGVYQSISEFIQPGGRLYEQRNRAWELINDIPGVSCVKPSGALYMFPRYDAKRFNIHDDQKLVLDLLLQEKVLLVHGSAFNWPWPDHLRIVTLPRVDELETAIGKFGRFMQHYHQ</sequence>
<dbReference type="CDD" id="cd00609">
    <property type="entry name" value="AAT_like"/>
    <property type="match status" value="1"/>
</dbReference>
<comment type="cofactor">
    <cofactor evidence="1">
        <name>pyridoxal 5'-phosphate</name>
        <dbReference type="ChEBI" id="CHEBI:597326"/>
    </cofactor>
</comment>
<dbReference type="InterPro" id="IPR015421">
    <property type="entry name" value="PyrdxlP-dep_Trfase_major"/>
</dbReference>
<dbReference type="InterPro" id="IPR051926">
    <property type="entry name" value="Ala_Aminotransferase"/>
</dbReference>
<comment type="similarity">
    <text evidence="2">Belongs to the class-I pyridoxal-phosphate-dependent aminotransferase family.</text>
</comment>
<evidence type="ECO:0000259" key="7">
    <source>
        <dbReference type="Pfam" id="PF00155"/>
    </source>
</evidence>
<proteinExistence type="inferred from homology"/>
<gene>
    <name evidence="8" type="ORF">JZM24_04310</name>
</gene>
<dbReference type="EMBL" id="JAFJYC010000001">
    <property type="protein sequence ID" value="MBT9431570.1"/>
    <property type="molecule type" value="Genomic_DNA"/>
</dbReference>
<dbReference type="GO" id="GO:0008483">
    <property type="term" value="F:transaminase activity"/>
    <property type="evidence" value="ECO:0007669"/>
    <property type="project" value="UniProtKB-KW"/>
</dbReference>
<dbReference type="Pfam" id="PF00155">
    <property type="entry name" value="Aminotran_1_2"/>
    <property type="match status" value="1"/>
</dbReference>
<dbReference type="InterPro" id="IPR015424">
    <property type="entry name" value="PyrdxlP-dep_Trfase"/>
</dbReference>
<evidence type="ECO:0000256" key="1">
    <source>
        <dbReference type="ARBA" id="ARBA00001933"/>
    </source>
</evidence>
<dbReference type="SUPFAM" id="SSF53383">
    <property type="entry name" value="PLP-dependent transferases"/>
    <property type="match status" value="1"/>
</dbReference>
<dbReference type="Gene3D" id="3.90.1150.10">
    <property type="entry name" value="Aspartate Aminotransferase, domain 1"/>
    <property type="match status" value="1"/>
</dbReference>
<evidence type="ECO:0000313" key="9">
    <source>
        <dbReference type="Proteomes" id="UP000811282"/>
    </source>
</evidence>
<evidence type="ECO:0000313" key="8">
    <source>
        <dbReference type="EMBL" id="MBT9431570.1"/>
    </source>
</evidence>
<keyword evidence="9" id="KW-1185">Reference proteome</keyword>
<dbReference type="RefSeq" id="WP_215670001.1">
    <property type="nucleotide sequence ID" value="NZ_JAFJYC010000001.1"/>
</dbReference>
<keyword evidence="3 8" id="KW-0032">Aminotransferase</keyword>
<evidence type="ECO:0000256" key="2">
    <source>
        <dbReference type="ARBA" id="ARBA00007441"/>
    </source>
</evidence>
<dbReference type="EC" id="2.6.1.2" evidence="6"/>
<protein>
    <recommendedName>
        <fullName evidence="6">alanine transaminase</fullName>
        <ecNumber evidence="6">2.6.1.2</ecNumber>
    </recommendedName>
</protein>
<name>A0ABS5Y985_9GAMM</name>
<dbReference type="Proteomes" id="UP000811282">
    <property type="component" value="Unassembled WGS sequence"/>
</dbReference>
<keyword evidence="4" id="KW-0808">Transferase</keyword>
<keyword evidence="5" id="KW-0663">Pyridoxal phosphate</keyword>
<dbReference type="InterPro" id="IPR015422">
    <property type="entry name" value="PyrdxlP-dep_Trfase_small"/>
</dbReference>
<feature type="domain" description="Aminotransferase class I/classII large" evidence="7">
    <location>
        <begin position="51"/>
        <end position="404"/>
    </location>
</feature>
<reference evidence="8 9" key="1">
    <citation type="journal article" date="2021" name="Genome Biol. Evol.">
        <title>The evolution of interdependence in a four-way mealybug symbiosis.</title>
        <authorList>
            <person name="Garber A.I."/>
            <person name="Kupper M."/>
            <person name="Laetsch D.R."/>
            <person name="Weldon S.R."/>
            <person name="Ladinsky M.S."/>
            <person name="Bjorkman P.J."/>
            <person name="McCutcheon J.P."/>
        </authorList>
    </citation>
    <scope>NUCLEOTIDE SEQUENCE [LARGE SCALE GENOMIC DNA]</scope>
    <source>
        <strain evidence="8">SOD</strain>
    </source>
</reference>
<organism evidence="8 9">
    <name type="scientific">Candidatus Sodalis endolongispinus</name>
    <dbReference type="NCBI Taxonomy" id="2812662"/>
    <lineage>
        <taxon>Bacteria</taxon>
        <taxon>Pseudomonadati</taxon>
        <taxon>Pseudomonadota</taxon>
        <taxon>Gammaproteobacteria</taxon>
        <taxon>Enterobacterales</taxon>
        <taxon>Bruguierivoracaceae</taxon>
        <taxon>Sodalis</taxon>
    </lineage>
</organism>
<dbReference type="InterPro" id="IPR004839">
    <property type="entry name" value="Aminotransferase_I/II_large"/>
</dbReference>
<accession>A0ABS5Y985</accession>
<comment type="caution">
    <text evidence="8">The sequence shown here is derived from an EMBL/GenBank/DDBJ whole genome shotgun (WGS) entry which is preliminary data.</text>
</comment>
<dbReference type="PANTHER" id="PTHR43488">
    <property type="entry name" value="GLUTAMATE-PYRUVATE AMINOTRANSFERASE ALAA"/>
    <property type="match status" value="1"/>
</dbReference>
<evidence type="ECO:0000256" key="5">
    <source>
        <dbReference type="ARBA" id="ARBA00022898"/>
    </source>
</evidence>
<evidence type="ECO:0000256" key="4">
    <source>
        <dbReference type="ARBA" id="ARBA00022679"/>
    </source>
</evidence>
<dbReference type="PANTHER" id="PTHR43488:SF2">
    <property type="entry name" value="GLUTAMATE-PYRUVATE AMINOTRANSFERASE ALAA"/>
    <property type="match status" value="1"/>
</dbReference>
<dbReference type="PRINTS" id="PR00753">
    <property type="entry name" value="ACCSYNTHASE"/>
</dbReference>
<dbReference type="Gene3D" id="3.40.640.10">
    <property type="entry name" value="Type I PLP-dependent aspartate aminotransferase-like (Major domain)"/>
    <property type="match status" value="1"/>
</dbReference>